<dbReference type="PANTHER" id="PTHR33209:SF1">
    <property type="entry name" value="PEPTIDASE S49 DOMAIN-CONTAINING PROTEIN"/>
    <property type="match status" value="1"/>
</dbReference>
<evidence type="ECO:0000259" key="8">
    <source>
        <dbReference type="Pfam" id="PF01343"/>
    </source>
</evidence>
<evidence type="ECO:0000256" key="6">
    <source>
        <dbReference type="ARBA" id="ARBA00023136"/>
    </source>
</evidence>
<feature type="domain" description="Peptidase S49" evidence="8">
    <location>
        <begin position="371"/>
        <end position="519"/>
    </location>
</feature>
<gene>
    <name evidence="9" type="ORF">FHS56_002336</name>
</gene>
<dbReference type="CDD" id="cd07018">
    <property type="entry name" value="S49_SppA_67K_type"/>
    <property type="match status" value="1"/>
</dbReference>
<name>A0A846MTA5_9BACT</name>
<dbReference type="CDD" id="cd07023">
    <property type="entry name" value="S49_Sppa_N_C"/>
    <property type="match status" value="1"/>
</dbReference>
<keyword evidence="6" id="KW-0472">Membrane</keyword>
<keyword evidence="10" id="KW-1185">Reference proteome</keyword>
<evidence type="ECO:0000256" key="5">
    <source>
        <dbReference type="ARBA" id="ARBA00022825"/>
    </source>
</evidence>
<keyword evidence="5" id="KW-0720">Serine protease</keyword>
<dbReference type="EC" id="3.4.21.-" evidence="9"/>
<keyword evidence="4 9" id="KW-0378">Hydrolase</keyword>
<dbReference type="PANTHER" id="PTHR33209">
    <property type="entry name" value="PROTEASE 4"/>
    <property type="match status" value="1"/>
</dbReference>
<feature type="domain" description="Peptidase S49" evidence="8">
    <location>
        <begin position="124"/>
        <end position="274"/>
    </location>
</feature>
<dbReference type="Proteomes" id="UP000537126">
    <property type="component" value="Unassembled WGS sequence"/>
</dbReference>
<dbReference type="RefSeq" id="WP_166920928.1">
    <property type="nucleotide sequence ID" value="NZ_JAASRN010000007.1"/>
</dbReference>
<comment type="caution">
    <text evidence="9">The sequence shown here is derived from an EMBL/GenBank/DDBJ whole genome shotgun (WGS) entry which is preliminary data.</text>
</comment>
<dbReference type="InterPro" id="IPR002142">
    <property type="entry name" value="Peptidase_S49"/>
</dbReference>
<dbReference type="GO" id="GO:0016020">
    <property type="term" value="C:membrane"/>
    <property type="evidence" value="ECO:0007669"/>
    <property type="project" value="UniProtKB-SubCell"/>
</dbReference>
<dbReference type="Gene3D" id="3.90.226.10">
    <property type="entry name" value="2-enoyl-CoA Hydratase, Chain A, domain 1"/>
    <property type="match status" value="3"/>
</dbReference>
<dbReference type="GO" id="GO:0008236">
    <property type="term" value="F:serine-type peptidase activity"/>
    <property type="evidence" value="ECO:0007669"/>
    <property type="project" value="UniProtKB-KW"/>
</dbReference>
<dbReference type="SUPFAM" id="SSF52096">
    <property type="entry name" value="ClpP/crotonase"/>
    <property type="match status" value="2"/>
</dbReference>
<evidence type="ECO:0000256" key="1">
    <source>
        <dbReference type="ARBA" id="ARBA00004370"/>
    </source>
</evidence>
<dbReference type="InterPro" id="IPR004634">
    <property type="entry name" value="Pept_S49_pIV"/>
</dbReference>
<keyword evidence="3 9" id="KW-0645">Protease</keyword>
<dbReference type="PIRSF" id="PIRSF001217">
    <property type="entry name" value="Protease_4_SppA"/>
    <property type="match status" value="1"/>
</dbReference>
<dbReference type="EMBL" id="JAASRN010000007">
    <property type="protein sequence ID" value="NIK74803.1"/>
    <property type="molecule type" value="Genomic_DNA"/>
</dbReference>
<evidence type="ECO:0000313" key="9">
    <source>
        <dbReference type="EMBL" id="NIK74803.1"/>
    </source>
</evidence>
<dbReference type="InterPro" id="IPR029045">
    <property type="entry name" value="ClpP/crotonase-like_dom_sf"/>
</dbReference>
<dbReference type="NCBIfam" id="TIGR00706">
    <property type="entry name" value="SppA_dom"/>
    <property type="match status" value="1"/>
</dbReference>
<comment type="similarity">
    <text evidence="2">Belongs to the peptidase S49 family.</text>
</comment>
<feature type="active site" description="Nucleophile" evidence="7">
    <location>
        <position position="384"/>
    </location>
</feature>
<evidence type="ECO:0000256" key="3">
    <source>
        <dbReference type="ARBA" id="ARBA00022670"/>
    </source>
</evidence>
<dbReference type="InterPro" id="IPR004635">
    <property type="entry name" value="Pept_S49_SppA"/>
</dbReference>
<dbReference type="InterPro" id="IPR047217">
    <property type="entry name" value="S49_SppA_67K_type_N"/>
</dbReference>
<comment type="subcellular location">
    <subcellularLocation>
        <location evidence="1">Membrane</location>
    </subcellularLocation>
</comment>
<evidence type="ECO:0000256" key="2">
    <source>
        <dbReference type="ARBA" id="ARBA00008683"/>
    </source>
</evidence>
<dbReference type="AlphaFoldDB" id="A0A846MTA5"/>
<proteinExistence type="inferred from homology"/>
<dbReference type="Gene3D" id="6.20.330.10">
    <property type="match status" value="1"/>
</dbReference>
<sequence>MKSFLKYTLASMLAIVLVALLGVFLLGGLVGAAFDAEEVVVKEKSVLVLPLDARFRERTQDNPFEELNLPVPFAEGGSIGLLDALQAIRQAKEDDNIQAICLKGGLAMAGMATLEELHDAIIDFKKSGKKVYAYGDLYSEGAYLVASAADSIYLNPVGLVEFNGLRVEVVFLKKMMEKLGIKPLVFRVGQFKSAVEPFLRDNMSEENRLQLTEYLNSIYQVYLEKIAKNRSKRVEELRAIADSMLVRSAQDAQRLGLVTHVAYADEMEESLKKAIGAEDKINYISVNKYIKAKQGGGKTTKNRIAVIVAEGEIVDGQENLDVINGEEIAKEIKKAREDKNVKAIVLRINSPGGSLLGSDKMWREVSLTRGVKPIVASMSDLAASGGYYIAMNCDTIVARPTTLTGSIGIFGVLFEAHELLNDKLGVTTEQVTTGKYSDLANPTRPIREDEKAIIQAQIERGYELFTTKVAEGRKMPLAKVLEVASGRIWSGVQAKERGLVDLLGSYDDAVRIAATMAGVGDDYRVRFYPGKKAWIEKLLGGAHAKALLAEALEEYRLLISPLEKVKRWEGVQARLPFELRFLW</sequence>
<protein>
    <submittedName>
        <fullName evidence="9">Protease-4</fullName>
        <ecNumber evidence="9">3.4.21.-</ecNumber>
    </submittedName>
</protein>
<evidence type="ECO:0000256" key="4">
    <source>
        <dbReference type="ARBA" id="ARBA00022801"/>
    </source>
</evidence>
<feature type="active site" description="Proton donor/acceptor" evidence="7">
    <location>
        <position position="192"/>
    </location>
</feature>
<reference evidence="9 10" key="1">
    <citation type="submission" date="2020-03" db="EMBL/GenBank/DDBJ databases">
        <title>Genomic Encyclopedia of Type Strains, Phase IV (KMG-IV): sequencing the most valuable type-strain genomes for metagenomic binning, comparative biology and taxonomic classification.</title>
        <authorList>
            <person name="Goeker M."/>
        </authorList>
    </citation>
    <scope>NUCLEOTIDE SEQUENCE [LARGE SCALE GENOMIC DNA]</scope>
    <source>
        <strain evidence="9 10">DSM 5718</strain>
    </source>
</reference>
<dbReference type="InterPro" id="IPR047272">
    <property type="entry name" value="S49_SppA_C"/>
</dbReference>
<dbReference type="GO" id="GO:0006465">
    <property type="term" value="P:signal peptide processing"/>
    <property type="evidence" value="ECO:0007669"/>
    <property type="project" value="InterPro"/>
</dbReference>
<evidence type="ECO:0000313" key="10">
    <source>
        <dbReference type="Proteomes" id="UP000537126"/>
    </source>
</evidence>
<dbReference type="NCBIfam" id="TIGR00705">
    <property type="entry name" value="SppA_67K"/>
    <property type="match status" value="1"/>
</dbReference>
<accession>A0A846MTA5</accession>
<evidence type="ECO:0000256" key="7">
    <source>
        <dbReference type="PIRSR" id="PIRSR001217-1"/>
    </source>
</evidence>
<dbReference type="Pfam" id="PF01343">
    <property type="entry name" value="Peptidase_S49"/>
    <property type="match status" value="2"/>
</dbReference>
<organism evidence="9 10">
    <name type="scientific">Thermonema lapsum</name>
    <dbReference type="NCBI Taxonomy" id="28195"/>
    <lineage>
        <taxon>Bacteria</taxon>
        <taxon>Pseudomonadati</taxon>
        <taxon>Bacteroidota</taxon>
        <taxon>Cytophagia</taxon>
        <taxon>Cytophagales</taxon>
        <taxon>Thermonemataceae</taxon>
        <taxon>Thermonema</taxon>
    </lineage>
</organism>